<protein>
    <submittedName>
        <fullName evidence="1">Uncharacterized protein</fullName>
    </submittedName>
</protein>
<dbReference type="GeneID" id="92078081"/>
<sequence length="193" mass="22036">MDDDYDALLPRHFGSRFLCFQQYDSYGNVAGCERRLVGDWVREHVGNSDTDFVFLSYTRRQFCVATPEELTNWNVDATTREALFHISPKDREMLRQYGMEVAVSAGKSAFWLDSEGIRDADGLSKATSQSFDVYRICEIVRAAHSLAILVGPPLQSRYSPATSEPYSPEAVVRWLQEWGTRLWTLLPEILLIS</sequence>
<name>A0ABR1Q5S3_9PEZI</name>
<dbReference type="EMBL" id="JAQQWE010000006">
    <property type="protein sequence ID" value="KAK7947911.1"/>
    <property type="molecule type" value="Genomic_DNA"/>
</dbReference>
<dbReference type="RefSeq" id="XP_066697417.1">
    <property type="nucleotide sequence ID" value="XM_066845019.1"/>
</dbReference>
<comment type="caution">
    <text evidence="1">The sequence shown here is derived from an EMBL/GenBank/DDBJ whole genome shotgun (WGS) entry which is preliminary data.</text>
</comment>
<gene>
    <name evidence="1" type="ORF">PG986_008797</name>
</gene>
<evidence type="ECO:0000313" key="2">
    <source>
        <dbReference type="Proteomes" id="UP001391051"/>
    </source>
</evidence>
<reference evidence="1 2" key="1">
    <citation type="submission" date="2023-01" db="EMBL/GenBank/DDBJ databases">
        <title>Analysis of 21 Apiospora genomes using comparative genomics revels a genus with tremendous synthesis potential of carbohydrate active enzymes and secondary metabolites.</title>
        <authorList>
            <person name="Sorensen T."/>
        </authorList>
    </citation>
    <scope>NUCLEOTIDE SEQUENCE [LARGE SCALE GENOMIC DNA]</scope>
    <source>
        <strain evidence="1 2">CBS 24483</strain>
    </source>
</reference>
<proteinExistence type="predicted"/>
<dbReference type="Proteomes" id="UP001391051">
    <property type="component" value="Unassembled WGS sequence"/>
</dbReference>
<evidence type="ECO:0000313" key="1">
    <source>
        <dbReference type="EMBL" id="KAK7947911.1"/>
    </source>
</evidence>
<organism evidence="1 2">
    <name type="scientific">Apiospora aurea</name>
    <dbReference type="NCBI Taxonomy" id="335848"/>
    <lineage>
        <taxon>Eukaryota</taxon>
        <taxon>Fungi</taxon>
        <taxon>Dikarya</taxon>
        <taxon>Ascomycota</taxon>
        <taxon>Pezizomycotina</taxon>
        <taxon>Sordariomycetes</taxon>
        <taxon>Xylariomycetidae</taxon>
        <taxon>Amphisphaeriales</taxon>
        <taxon>Apiosporaceae</taxon>
        <taxon>Apiospora</taxon>
    </lineage>
</organism>
<keyword evidence="2" id="KW-1185">Reference proteome</keyword>
<accession>A0ABR1Q5S3</accession>